<proteinExistence type="predicted"/>
<comment type="caution">
    <text evidence="1">The sequence shown here is derived from an EMBL/GenBank/DDBJ whole genome shotgun (WGS) entry which is preliminary data.</text>
</comment>
<keyword evidence="2" id="KW-1185">Reference proteome</keyword>
<dbReference type="GeneID" id="91571401"/>
<evidence type="ECO:0000313" key="1">
    <source>
        <dbReference type="EMBL" id="MBP2405066.1"/>
    </source>
</evidence>
<dbReference type="PROSITE" id="PS51257">
    <property type="entry name" value="PROKAR_LIPOPROTEIN"/>
    <property type="match status" value="1"/>
</dbReference>
<accession>A0ABS4Y8N8</accession>
<evidence type="ECO:0000313" key="2">
    <source>
        <dbReference type="Proteomes" id="UP001519291"/>
    </source>
</evidence>
<dbReference type="EMBL" id="JAGIOH010000001">
    <property type="protein sequence ID" value="MBP2405066.1"/>
    <property type="molecule type" value="Genomic_DNA"/>
</dbReference>
<reference evidence="1 2" key="1">
    <citation type="submission" date="2021-03" db="EMBL/GenBank/DDBJ databases">
        <title>Sequencing the genomes of 1000 actinobacteria strains.</title>
        <authorList>
            <person name="Klenk H.-P."/>
        </authorList>
    </citation>
    <scope>NUCLEOTIDE SEQUENCE [LARGE SCALE GENOMIC DNA]</scope>
    <source>
        <strain evidence="1 2">DSM 41480</strain>
    </source>
</reference>
<sequence length="119" mass="12944">MRVVLTFSPNRGGQVATVFLLTLSCQTTEDSTGADEAYLNFNGSRIFGPTSINDGESREIGVFRTFFGQATVDLFDEDSPDADDHLGGIIVRSSEAGLGQRVQAFTGDDAHYTILYEVR</sequence>
<organism evidence="1 2">
    <name type="scientific">Streptomyces syringium</name>
    <dbReference type="NCBI Taxonomy" id="76729"/>
    <lineage>
        <taxon>Bacteria</taxon>
        <taxon>Bacillati</taxon>
        <taxon>Actinomycetota</taxon>
        <taxon>Actinomycetes</taxon>
        <taxon>Kitasatosporales</taxon>
        <taxon>Streptomycetaceae</taxon>
        <taxon>Streptomyces</taxon>
    </lineage>
</organism>
<gene>
    <name evidence="1" type="ORF">JO379_004535</name>
</gene>
<name>A0ABS4Y8N8_9ACTN</name>
<dbReference type="Proteomes" id="UP001519291">
    <property type="component" value="Unassembled WGS sequence"/>
</dbReference>
<protein>
    <submittedName>
        <fullName evidence="1">Uncharacterized protein</fullName>
    </submittedName>
</protein>
<dbReference type="RefSeq" id="WP_209516705.1">
    <property type="nucleotide sequence ID" value="NZ_JAGIOH010000001.1"/>
</dbReference>